<accession>A0ABZ2K585</accession>
<dbReference type="EMBL" id="CP089982">
    <property type="protein sequence ID" value="WXA91506.1"/>
    <property type="molecule type" value="Genomic_DNA"/>
</dbReference>
<gene>
    <name evidence="7" type="ORF">LZC95_34245</name>
</gene>
<dbReference type="SUPFAM" id="SSF48576">
    <property type="entry name" value="Terpenoid synthases"/>
    <property type="match status" value="1"/>
</dbReference>
<evidence type="ECO:0000256" key="4">
    <source>
        <dbReference type="ARBA" id="ARBA00022723"/>
    </source>
</evidence>
<dbReference type="InterPro" id="IPR000092">
    <property type="entry name" value="Polyprenyl_synt"/>
</dbReference>
<dbReference type="PROSITE" id="PS00444">
    <property type="entry name" value="POLYPRENYL_SYNTHASE_2"/>
    <property type="match status" value="1"/>
</dbReference>
<dbReference type="InterPro" id="IPR033749">
    <property type="entry name" value="Polyprenyl_synt_CS"/>
</dbReference>
<evidence type="ECO:0000313" key="7">
    <source>
        <dbReference type="EMBL" id="WXA91506.1"/>
    </source>
</evidence>
<dbReference type="PROSITE" id="PS00723">
    <property type="entry name" value="POLYPRENYL_SYNTHASE_1"/>
    <property type="match status" value="1"/>
</dbReference>
<dbReference type="Pfam" id="PF00348">
    <property type="entry name" value="polyprenyl_synt"/>
    <property type="match status" value="1"/>
</dbReference>
<dbReference type="PANTHER" id="PTHR12001:SF85">
    <property type="entry name" value="SHORT CHAIN ISOPRENYL DIPHOSPHATE SYNTHASE"/>
    <property type="match status" value="1"/>
</dbReference>
<evidence type="ECO:0000256" key="5">
    <source>
        <dbReference type="ARBA" id="ARBA00022842"/>
    </source>
</evidence>
<evidence type="ECO:0000256" key="6">
    <source>
        <dbReference type="RuleBase" id="RU004466"/>
    </source>
</evidence>
<protein>
    <submittedName>
        <fullName evidence="7">Polyprenyl synthetase family protein</fullName>
    </submittedName>
</protein>
<dbReference type="InterPro" id="IPR008949">
    <property type="entry name" value="Isoprenoid_synthase_dom_sf"/>
</dbReference>
<name>A0ABZ2K585_9BACT</name>
<dbReference type="Proteomes" id="UP001379533">
    <property type="component" value="Chromosome"/>
</dbReference>
<dbReference type="Gene3D" id="1.10.600.10">
    <property type="entry name" value="Farnesyl Diphosphate Synthase"/>
    <property type="match status" value="1"/>
</dbReference>
<keyword evidence="3 6" id="KW-0808">Transferase</keyword>
<sequence>MRAVLPVWVCVNLGGEAEAAFDFAVALELLHNASVVLDDIEDGDHVRRGRPAVWSQWGTSHAITAGTTLIFEALVSLGRARSMASVLGAMATDLVRLTEGQTMDVQLAAGALAPSRSTWMDMARGKTGMFFSTCLRAGVAAAHGDDAELIEAAATYGADIGLLFQVQDDLLDLTGNKGRDLRGADLIEGKPSFPMLWAYEHASLAALAPLQEVMHLPREQRTPEKVAAAVDVLHAVGAVDATARWLGDAKRAVERHPLTRALPGWAERILAPVAHCLP</sequence>
<keyword evidence="8" id="KW-1185">Reference proteome</keyword>
<proteinExistence type="inferred from homology"/>
<evidence type="ECO:0000313" key="8">
    <source>
        <dbReference type="Proteomes" id="UP001379533"/>
    </source>
</evidence>
<organism evidence="7 8">
    <name type="scientific">Pendulispora brunnea</name>
    <dbReference type="NCBI Taxonomy" id="2905690"/>
    <lineage>
        <taxon>Bacteria</taxon>
        <taxon>Pseudomonadati</taxon>
        <taxon>Myxococcota</taxon>
        <taxon>Myxococcia</taxon>
        <taxon>Myxococcales</taxon>
        <taxon>Sorangiineae</taxon>
        <taxon>Pendulisporaceae</taxon>
        <taxon>Pendulispora</taxon>
    </lineage>
</organism>
<dbReference type="PANTHER" id="PTHR12001">
    <property type="entry name" value="GERANYLGERANYL PYROPHOSPHATE SYNTHASE"/>
    <property type="match status" value="1"/>
</dbReference>
<comment type="cofactor">
    <cofactor evidence="1">
        <name>Mg(2+)</name>
        <dbReference type="ChEBI" id="CHEBI:18420"/>
    </cofactor>
</comment>
<evidence type="ECO:0000256" key="2">
    <source>
        <dbReference type="ARBA" id="ARBA00006706"/>
    </source>
</evidence>
<reference evidence="7 8" key="1">
    <citation type="submission" date="2021-12" db="EMBL/GenBank/DDBJ databases">
        <title>Discovery of the Pendulisporaceae a myxobacterial family with distinct sporulation behavior and unique specialized metabolism.</title>
        <authorList>
            <person name="Garcia R."/>
            <person name="Popoff A."/>
            <person name="Bader C.D."/>
            <person name="Loehr J."/>
            <person name="Walesch S."/>
            <person name="Walt C."/>
            <person name="Boldt J."/>
            <person name="Bunk B."/>
            <person name="Haeckl F.J.F.P.J."/>
            <person name="Gunesch A.P."/>
            <person name="Birkelbach J."/>
            <person name="Nuebel U."/>
            <person name="Pietschmann T."/>
            <person name="Bach T."/>
            <person name="Mueller R."/>
        </authorList>
    </citation>
    <scope>NUCLEOTIDE SEQUENCE [LARGE SCALE GENOMIC DNA]</scope>
    <source>
        <strain evidence="7 8">MSr12523</strain>
    </source>
</reference>
<keyword evidence="4" id="KW-0479">Metal-binding</keyword>
<keyword evidence="5" id="KW-0460">Magnesium</keyword>
<comment type="similarity">
    <text evidence="2 6">Belongs to the FPP/GGPP synthase family.</text>
</comment>
<evidence type="ECO:0000256" key="1">
    <source>
        <dbReference type="ARBA" id="ARBA00001946"/>
    </source>
</evidence>
<dbReference type="SFLD" id="SFLDS00005">
    <property type="entry name" value="Isoprenoid_Synthase_Type_I"/>
    <property type="match status" value="1"/>
</dbReference>
<evidence type="ECO:0000256" key="3">
    <source>
        <dbReference type="ARBA" id="ARBA00022679"/>
    </source>
</evidence>